<keyword evidence="2" id="KW-1185">Reference proteome</keyword>
<proteinExistence type="predicted"/>
<gene>
    <name evidence="1" type="ORF">VFH_II067840</name>
</gene>
<evidence type="ECO:0000313" key="1">
    <source>
        <dbReference type="EMBL" id="CAI8597147.1"/>
    </source>
</evidence>
<dbReference type="EMBL" id="OX451737">
    <property type="protein sequence ID" value="CAI8597147.1"/>
    <property type="molecule type" value="Genomic_DNA"/>
</dbReference>
<evidence type="ECO:0000313" key="2">
    <source>
        <dbReference type="Proteomes" id="UP001157006"/>
    </source>
</evidence>
<dbReference type="AlphaFoldDB" id="A0AAV0ZK86"/>
<dbReference type="Proteomes" id="UP001157006">
    <property type="component" value="Chromosome 2"/>
</dbReference>
<protein>
    <submittedName>
        <fullName evidence="1">Uncharacterized protein</fullName>
    </submittedName>
</protein>
<reference evidence="1 2" key="1">
    <citation type="submission" date="2023-01" db="EMBL/GenBank/DDBJ databases">
        <authorList>
            <person name="Kreplak J."/>
        </authorList>
    </citation>
    <scope>NUCLEOTIDE SEQUENCE [LARGE SCALE GENOMIC DNA]</scope>
</reference>
<accession>A0AAV0ZK86</accession>
<name>A0AAV0ZK86_VICFA</name>
<sequence>MVNHLNSFRYVEMDGEFIETPFQHFEEVPQTLASAETMVEDSPMKMASLKDARAVIEKGECANWGRLPDFTQKTNKFGLGFTAEAQRVVRSARIGRPLVFINNSGVNAIEDNVEESEFDSWIYPTTNDNIVKLHGPVSYPGHRGFICEGFCVSFSYIINKSIGRSCISNFVLLVFLYYILQNSYFTHTHIYRSQSTLDLTGNDSATASYDFENPINLAEDKGEDDCEVPGELARLLLQEERAIQPHEEPVEMVNLSTEIDKKEVKISANL</sequence>
<organism evidence="1 2">
    <name type="scientific">Vicia faba</name>
    <name type="common">Broad bean</name>
    <name type="synonym">Faba vulgaris</name>
    <dbReference type="NCBI Taxonomy" id="3906"/>
    <lineage>
        <taxon>Eukaryota</taxon>
        <taxon>Viridiplantae</taxon>
        <taxon>Streptophyta</taxon>
        <taxon>Embryophyta</taxon>
        <taxon>Tracheophyta</taxon>
        <taxon>Spermatophyta</taxon>
        <taxon>Magnoliopsida</taxon>
        <taxon>eudicotyledons</taxon>
        <taxon>Gunneridae</taxon>
        <taxon>Pentapetalae</taxon>
        <taxon>rosids</taxon>
        <taxon>fabids</taxon>
        <taxon>Fabales</taxon>
        <taxon>Fabaceae</taxon>
        <taxon>Papilionoideae</taxon>
        <taxon>50 kb inversion clade</taxon>
        <taxon>NPAAA clade</taxon>
        <taxon>Hologalegina</taxon>
        <taxon>IRL clade</taxon>
        <taxon>Fabeae</taxon>
        <taxon>Vicia</taxon>
    </lineage>
</organism>